<dbReference type="EMBL" id="CP007264">
    <property type="protein sequence ID" value="AHL22590.1"/>
    <property type="molecule type" value="Genomic_DNA"/>
</dbReference>
<proteinExistence type="predicted"/>
<evidence type="ECO:0000313" key="2">
    <source>
        <dbReference type="EMBL" id="AHL22590.1"/>
    </source>
</evidence>
<evidence type="ECO:0000259" key="1">
    <source>
        <dbReference type="Pfam" id="PF01850"/>
    </source>
</evidence>
<dbReference type="SUPFAM" id="SSF88723">
    <property type="entry name" value="PIN domain-like"/>
    <property type="match status" value="1"/>
</dbReference>
<dbReference type="GeneID" id="82171352"/>
<dbReference type="InterPro" id="IPR002716">
    <property type="entry name" value="PIN_dom"/>
</dbReference>
<dbReference type="Pfam" id="PF01850">
    <property type="entry name" value="PIN"/>
    <property type="match status" value="1"/>
</dbReference>
<dbReference type="Gene3D" id="3.40.50.1010">
    <property type="entry name" value="5'-nuclease"/>
    <property type="match status" value="1"/>
</dbReference>
<reference evidence="2 3" key="1">
    <citation type="submission" date="2014-02" db="EMBL/GenBank/DDBJ databases">
        <title>Genome Sequence of an Hyperthermophilic Archaeon, Thermococcus nautili 30-1, producing viral vesicles.</title>
        <authorList>
            <person name="Oberto J."/>
            <person name="Gaudin M."/>
            <person name="Cossu M."/>
            <person name="Gorlas A."/>
            <person name="Slesarev A."/>
            <person name="Marguet E."/>
            <person name="Forterre P."/>
        </authorList>
    </citation>
    <scope>NUCLEOTIDE SEQUENCE [LARGE SCALE GENOMIC DNA]</scope>
    <source>
        <strain evidence="2 3">30-1</strain>
    </source>
</reference>
<dbReference type="eggNOG" id="arCOG00730">
    <property type="taxonomic scope" value="Archaea"/>
</dbReference>
<dbReference type="RefSeq" id="WP_042690631.1">
    <property type="nucleotide sequence ID" value="NZ_CP007264.1"/>
</dbReference>
<feature type="domain" description="PIN" evidence="1">
    <location>
        <begin position="9"/>
        <end position="132"/>
    </location>
</feature>
<organism evidence="2 3">
    <name type="scientific">Thermococcus nautili</name>
    <dbReference type="NCBI Taxonomy" id="195522"/>
    <lineage>
        <taxon>Archaea</taxon>
        <taxon>Methanobacteriati</taxon>
        <taxon>Methanobacteriota</taxon>
        <taxon>Thermococci</taxon>
        <taxon>Thermococcales</taxon>
        <taxon>Thermococcaceae</taxon>
        <taxon>Thermococcus</taxon>
    </lineage>
</organism>
<keyword evidence="3" id="KW-1185">Reference proteome</keyword>
<dbReference type="STRING" id="195522.BD01_0971"/>
<dbReference type="KEGG" id="tnu:BD01_0971"/>
<gene>
    <name evidence="2" type="ORF">BD01_0971</name>
</gene>
<dbReference type="HOGENOM" id="CLU_140143_0_0_2"/>
<dbReference type="InterPro" id="IPR029060">
    <property type="entry name" value="PIN-like_dom_sf"/>
</dbReference>
<name>W8P553_9EURY</name>
<dbReference type="Proteomes" id="UP000019434">
    <property type="component" value="Chromosome"/>
</dbReference>
<sequence>MSGDERGFVIDTNVIVGAFFYKRNYPQIRNKQAVLKKCRLILDLVKGKNVAIPRVAVVEVISVVKRISGDTSLAIRLGNAVEASFEVVSEEEIYGIAKETASFVAPSGFDTYFLALALTKGYSLITRDKALCSHSKDLNVPCLLIDESTDDNMIKEFLEV</sequence>
<dbReference type="OrthoDB" id="148235at2157"/>
<protein>
    <submittedName>
        <fullName evidence="2">Nucleic acid-binding protein</fullName>
    </submittedName>
</protein>
<accession>W8P553</accession>
<dbReference type="AlphaFoldDB" id="W8P553"/>
<evidence type="ECO:0000313" key="3">
    <source>
        <dbReference type="Proteomes" id="UP000019434"/>
    </source>
</evidence>